<accession>B4H981</accession>
<evidence type="ECO:0000256" key="3">
    <source>
        <dbReference type="ARBA" id="ARBA00022630"/>
    </source>
</evidence>
<dbReference type="GO" id="GO:0003756">
    <property type="term" value="F:protein disulfide isomerase activity"/>
    <property type="evidence" value="ECO:0007669"/>
    <property type="project" value="TreeGrafter"/>
</dbReference>
<evidence type="ECO:0000259" key="12">
    <source>
        <dbReference type="PROSITE" id="PS51324"/>
    </source>
</evidence>
<evidence type="ECO:0000256" key="7">
    <source>
        <dbReference type="ARBA" id="ARBA00023157"/>
    </source>
</evidence>
<name>B4H981_DROPE</name>
<dbReference type="SUPFAM" id="SSF69000">
    <property type="entry name" value="FAD-dependent thiol oxidase"/>
    <property type="match status" value="1"/>
</dbReference>
<evidence type="ECO:0000256" key="4">
    <source>
        <dbReference type="ARBA" id="ARBA00022729"/>
    </source>
</evidence>
<keyword evidence="6 10" id="KW-0560">Oxidoreductase</keyword>
<keyword evidence="4 11" id="KW-0732">Signal</keyword>
<keyword evidence="8" id="KW-0325">Glycoprotein</keyword>
<feature type="domain" description="Thioredoxin" evidence="13">
    <location>
        <begin position="21"/>
        <end position="191"/>
    </location>
</feature>
<dbReference type="Gene3D" id="3.40.30.10">
    <property type="entry name" value="Glutaredoxin"/>
    <property type="match status" value="2"/>
</dbReference>
<dbReference type="GO" id="GO:0016971">
    <property type="term" value="F:flavin-dependent sulfhydryl oxidase activity"/>
    <property type="evidence" value="ECO:0007669"/>
    <property type="project" value="InterPro"/>
</dbReference>
<comment type="similarity">
    <text evidence="2">Belongs to the quiescin-sulfhydryl oxidase (QSOX) family.</text>
</comment>
<dbReference type="PANTHER" id="PTHR22897:SF8">
    <property type="entry name" value="SULFHYDRYL OXIDASE"/>
    <property type="match status" value="1"/>
</dbReference>
<dbReference type="Gene3D" id="1.20.120.310">
    <property type="entry name" value="ERV/ALR sulfhydryl oxidase domain"/>
    <property type="match status" value="1"/>
</dbReference>
<comment type="catalytic activity">
    <reaction evidence="9 10">
        <text>2 R'C(R)SH + O2 = R'C(R)S-S(R)CR' + H2O2</text>
        <dbReference type="Rhea" id="RHEA:17357"/>
        <dbReference type="ChEBI" id="CHEBI:15379"/>
        <dbReference type="ChEBI" id="CHEBI:16240"/>
        <dbReference type="ChEBI" id="CHEBI:16520"/>
        <dbReference type="ChEBI" id="CHEBI:17412"/>
        <dbReference type="EC" id="1.8.3.2"/>
    </reaction>
</comment>
<dbReference type="InterPro" id="IPR039798">
    <property type="entry name" value="Sulfhydryl_oxidase"/>
</dbReference>
<dbReference type="KEGG" id="dpe:6602405"/>
<dbReference type="SMR" id="B4H981"/>
<keyword evidence="5 10" id="KW-0274">FAD</keyword>
<dbReference type="InterPro" id="IPR042568">
    <property type="entry name" value="QSOX_FAD-bd_sf"/>
</dbReference>
<feature type="domain" description="ERV/ALR sulfhydryl oxidase" evidence="12">
    <location>
        <begin position="399"/>
        <end position="501"/>
    </location>
</feature>
<dbReference type="PROSITE" id="PS51324">
    <property type="entry name" value="ERV_ALR"/>
    <property type="match status" value="1"/>
</dbReference>
<dbReference type="PhylomeDB" id="B4H981"/>
<proteinExistence type="inferred from homology"/>
<evidence type="ECO:0000313" key="15">
    <source>
        <dbReference type="Proteomes" id="UP000008744"/>
    </source>
</evidence>
<dbReference type="HOGENOM" id="CLU_020182_0_0_1"/>
<evidence type="ECO:0000256" key="11">
    <source>
        <dbReference type="SAM" id="SignalP"/>
    </source>
</evidence>
<dbReference type="Gene3D" id="1.20.120.1960">
    <property type="entry name" value="QSOX sulfhydryl oxidase domain"/>
    <property type="match status" value="1"/>
</dbReference>
<dbReference type="Pfam" id="PF18371">
    <property type="entry name" value="FAD_SOX"/>
    <property type="match status" value="1"/>
</dbReference>
<feature type="chain" id="PRO_5002808043" description="Sulfhydryl oxidase" evidence="11">
    <location>
        <begin position="22"/>
        <end position="542"/>
    </location>
</feature>
<dbReference type="SUPFAM" id="SSF52833">
    <property type="entry name" value="Thioredoxin-like"/>
    <property type="match status" value="1"/>
</dbReference>
<dbReference type="InterPro" id="IPR017905">
    <property type="entry name" value="ERV/ALR_sulphydryl_oxidase"/>
</dbReference>
<evidence type="ECO:0000256" key="8">
    <source>
        <dbReference type="ARBA" id="ARBA00023180"/>
    </source>
</evidence>
<dbReference type="EMBL" id="CH479227">
    <property type="protein sequence ID" value="EDW35305.1"/>
    <property type="molecule type" value="Genomic_DNA"/>
</dbReference>
<evidence type="ECO:0000256" key="6">
    <source>
        <dbReference type="ARBA" id="ARBA00023002"/>
    </source>
</evidence>
<comment type="cofactor">
    <cofactor evidence="1 10">
        <name>FAD</name>
        <dbReference type="ChEBI" id="CHEBI:57692"/>
    </cofactor>
</comment>
<protein>
    <recommendedName>
        <fullName evidence="10">Sulfhydryl oxidase</fullName>
        <ecNumber evidence="10">1.8.3.2</ecNumber>
    </recommendedName>
</protein>
<evidence type="ECO:0000256" key="2">
    <source>
        <dbReference type="ARBA" id="ARBA00006041"/>
    </source>
</evidence>
<dbReference type="PANTHER" id="PTHR22897">
    <property type="entry name" value="QUIESCIN Q6-RELATED SULFHYDRYL OXIDASE"/>
    <property type="match status" value="1"/>
</dbReference>
<evidence type="ECO:0000256" key="5">
    <source>
        <dbReference type="ARBA" id="ARBA00022827"/>
    </source>
</evidence>
<evidence type="ECO:0000256" key="10">
    <source>
        <dbReference type="RuleBase" id="RU371123"/>
    </source>
</evidence>
<dbReference type="GO" id="GO:0006457">
    <property type="term" value="P:protein folding"/>
    <property type="evidence" value="ECO:0007669"/>
    <property type="project" value="TreeGrafter"/>
</dbReference>
<evidence type="ECO:0000313" key="14">
    <source>
        <dbReference type="EMBL" id="EDW35305.1"/>
    </source>
</evidence>
<reference evidence="14 15" key="1">
    <citation type="journal article" date="2007" name="Nature">
        <title>Evolution of genes and genomes on the Drosophila phylogeny.</title>
        <authorList>
            <consortium name="Drosophila 12 Genomes Consortium"/>
            <person name="Clark A.G."/>
            <person name="Eisen M.B."/>
            <person name="Smith D.R."/>
            <person name="Bergman C.M."/>
            <person name="Oliver B."/>
            <person name="Markow T.A."/>
            <person name="Kaufman T.C."/>
            <person name="Kellis M."/>
            <person name="Gelbart W."/>
            <person name="Iyer V.N."/>
            <person name="Pollard D.A."/>
            <person name="Sackton T.B."/>
            <person name="Larracuente A.M."/>
            <person name="Singh N.D."/>
            <person name="Abad J.P."/>
            <person name="Abt D.N."/>
            <person name="Adryan B."/>
            <person name="Aguade M."/>
            <person name="Akashi H."/>
            <person name="Anderson W.W."/>
            <person name="Aquadro C.F."/>
            <person name="Ardell D.H."/>
            <person name="Arguello R."/>
            <person name="Artieri C.G."/>
            <person name="Barbash D.A."/>
            <person name="Barker D."/>
            <person name="Barsanti P."/>
            <person name="Batterham P."/>
            <person name="Batzoglou S."/>
            <person name="Begun D."/>
            <person name="Bhutkar A."/>
            <person name="Blanco E."/>
            <person name="Bosak S.A."/>
            <person name="Bradley R.K."/>
            <person name="Brand A.D."/>
            <person name="Brent M.R."/>
            <person name="Brooks A.N."/>
            <person name="Brown R.H."/>
            <person name="Butlin R.K."/>
            <person name="Caggese C."/>
            <person name="Calvi B.R."/>
            <person name="Bernardo de Carvalho A."/>
            <person name="Caspi A."/>
            <person name="Castrezana S."/>
            <person name="Celniker S.E."/>
            <person name="Chang J.L."/>
            <person name="Chapple C."/>
            <person name="Chatterji S."/>
            <person name="Chinwalla A."/>
            <person name="Civetta A."/>
            <person name="Clifton S.W."/>
            <person name="Comeron J.M."/>
            <person name="Costello J.C."/>
            <person name="Coyne J.A."/>
            <person name="Daub J."/>
            <person name="David R.G."/>
            <person name="Delcher A.L."/>
            <person name="Delehaunty K."/>
            <person name="Do C.B."/>
            <person name="Ebling H."/>
            <person name="Edwards K."/>
            <person name="Eickbush T."/>
            <person name="Evans J.D."/>
            <person name="Filipski A."/>
            <person name="Findeiss S."/>
            <person name="Freyhult E."/>
            <person name="Fulton L."/>
            <person name="Fulton R."/>
            <person name="Garcia A.C."/>
            <person name="Gardiner A."/>
            <person name="Garfield D.A."/>
            <person name="Garvin B.E."/>
            <person name="Gibson G."/>
            <person name="Gilbert D."/>
            <person name="Gnerre S."/>
            <person name="Godfrey J."/>
            <person name="Good R."/>
            <person name="Gotea V."/>
            <person name="Gravely B."/>
            <person name="Greenberg A.J."/>
            <person name="Griffiths-Jones S."/>
            <person name="Gross S."/>
            <person name="Guigo R."/>
            <person name="Gustafson E.A."/>
            <person name="Haerty W."/>
            <person name="Hahn M.W."/>
            <person name="Halligan D.L."/>
            <person name="Halpern A.L."/>
            <person name="Halter G.M."/>
            <person name="Han M.V."/>
            <person name="Heger A."/>
            <person name="Hillier L."/>
            <person name="Hinrichs A.S."/>
            <person name="Holmes I."/>
            <person name="Hoskins R.A."/>
            <person name="Hubisz M.J."/>
            <person name="Hultmark D."/>
            <person name="Huntley M.A."/>
            <person name="Jaffe D.B."/>
            <person name="Jagadeeshan S."/>
            <person name="Jeck W.R."/>
            <person name="Johnson J."/>
            <person name="Jones C.D."/>
            <person name="Jordan W.C."/>
            <person name="Karpen G.H."/>
            <person name="Kataoka E."/>
            <person name="Keightley P.D."/>
            <person name="Kheradpour P."/>
            <person name="Kirkness E.F."/>
            <person name="Koerich L.B."/>
            <person name="Kristiansen K."/>
            <person name="Kudrna D."/>
            <person name="Kulathinal R.J."/>
            <person name="Kumar S."/>
            <person name="Kwok R."/>
            <person name="Lander E."/>
            <person name="Langley C.H."/>
            <person name="Lapoint R."/>
            <person name="Lazzaro B.P."/>
            <person name="Lee S.J."/>
            <person name="Levesque L."/>
            <person name="Li R."/>
            <person name="Lin C.F."/>
            <person name="Lin M.F."/>
            <person name="Lindblad-Toh K."/>
            <person name="Llopart A."/>
            <person name="Long M."/>
            <person name="Low L."/>
            <person name="Lozovsky E."/>
            <person name="Lu J."/>
            <person name="Luo M."/>
            <person name="Machado C.A."/>
            <person name="Makalowski W."/>
            <person name="Marzo M."/>
            <person name="Matsuda M."/>
            <person name="Matzkin L."/>
            <person name="McAllister B."/>
            <person name="McBride C.S."/>
            <person name="McKernan B."/>
            <person name="McKernan K."/>
            <person name="Mendez-Lago M."/>
            <person name="Minx P."/>
            <person name="Mollenhauer M.U."/>
            <person name="Montooth K."/>
            <person name="Mount S.M."/>
            <person name="Mu X."/>
            <person name="Myers E."/>
            <person name="Negre B."/>
            <person name="Newfeld S."/>
            <person name="Nielsen R."/>
            <person name="Noor M.A."/>
            <person name="O'Grady P."/>
            <person name="Pachter L."/>
            <person name="Papaceit M."/>
            <person name="Parisi M.J."/>
            <person name="Parisi M."/>
            <person name="Parts L."/>
            <person name="Pedersen J.S."/>
            <person name="Pesole G."/>
            <person name="Phillippy A.M."/>
            <person name="Ponting C.P."/>
            <person name="Pop M."/>
            <person name="Porcelli D."/>
            <person name="Powell J.R."/>
            <person name="Prohaska S."/>
            <person name="Pruitt K."/>
            <person name="Puig M."/>
            <person name="Quesneville H."/>
            <person name="Ram K.R."/>
            <person name="Rand D."/>
            <person name="Rasmussen M.D."/>
            <person name="Reed L.K."/>
            <person name="Reenan R."/>
            <person name="Reily A."/>
            <person name="Remington K.A."/>
            <person name="Rieger T.T."/>
            <person name="Ritchie M.G."/>
            <person name="Robin C."/>
            <person name="Rogers Y.H."/>
            <person name="Rohde C."/>
            <person name="Rozas J."/>
            <person name="Rubenfield M.J."/>
            <person name="Ruiz A."/>
            <person name="Russo S."/>
            <person name="Salzberg S.L."/>
            <person name="Sanchez-Gracia A."/>
            <person name="Saranga D.J."/>
            <person name="Sato H."/>
            <person name="Schaeffer S.W."/>
            <person name="Schatz M.C."/>
            <person name="Schlenke T."/>
            <person name="Schwartz R."/>
            <person name="Segarra C."/>
            <person name="Singh R.S."/>
            <person name="Sirot L."/>
            <person name="Sirota M."/>
            <person name="Sisneros N.B."/>
            <person name="Smith C.D."/>
            <person name="Smith T.F."/>
            <person name="Spieth J."/>
            <person name="Stage D.E."/>
            <person name="Stark A."/>
            <person name="Stephan W."/>
            <person name="Strausberg R.L."/>
            <person name="Strempel S."/>
            <person name="Sturgill D."/>
            <person name="Sutton G."/>
            <person name="Sutton G.G."/>
            <person name="Tao W."/>
            <person name="Teichmann S."/>
            <person name="Tobari Y.N."/>
            <person name="Tomimura Y."/>
            <person name="Tsolas J.M."/>
            <person name="Valente V.L."/>
            <person name="Venter E."/>
            <person name="Venter J.C."/>
            <person name="Vicario S."/>
            <person name="Vieira F.G."/>
            <person name="Vilella A.J."/>
            <person name="Villasante A."/>
            <person name="Walenz B."/>
            <person name="Wang J."/>
            <person name="Wasserman M."/>
            <person name="Watts T."/>
            <person name="Wilson D."/>
            <person name="Wilson R.K."/>
            <person name="Wing R.A."/>
            <person name="Wolfner M.F."/>
            <person name="Wong A."/>
            <person name="Wong G.K."/>
            <person name="Wu C.I."/>
            <person name="Wu G."/>
            <person name="Yamamoto D."/>
            <person name="Yang H.P."/>
            <person name="Yang S.P."/>
            <person name="Yorke J.A."/>
            <person name="Yoshida K."/>
            <person name="Zdobnov E."/>
            <person name="Zhang P."/>
            <person name="Zhang Y."/>
            <person name="Zimin A.V."/>
            <person name="Baldwin J."/>
            <person name="Abdouelleil A."/>
            <person name="Abdulkadir J."/>
            <person name="Abebe A."/>
            <person name="Abera B."/>
            <person name="Abreu J."/>
            <person name="Acer S.C."/>
            <person name="Aftuck L."/>
            <person name="Alexander A."/>
            <person name="An P."/>
            <person name="Anderson E."/>
            <person name="Anderson S."/>
            <person name="Arachi H."/>
            <person name="Azer M."/>
            <person name="Bachantsang P."/>
            <person name="Barry A."/>
            <person name="Bayul T."/>
            <person name="Berlin A."/>
            <person name="Bessette D."/>
            <person name="Bloom T."/>
            <person name="Blye J."/>
            <person name="Boguslavskiy L."/>
            <person name="Bonnet C."/>
            <person name="Boukhgalter B."/>
            <person name="Bourzgui I."/>
            <person name="Brown A."/>
            <person name="Cahill P."/>
            <person name="Channer S."/>
            <person name="Cheshatsang Y."/>
            <person name="Chuda L."/>
            <person name="Citroen M."/>
            <person name="Collymore A."/>
            <person name="Cooke P."/>
            <person name="Costello M."/>
            <person name="D'Aco K."/>
            <person name="Daza R."/>
            <person name="De Haan G."/>
            <person name="DeGray S."/>
            <person name="DeMaso C."/>
            <person name="Dhargay N."/>
            <person name="Dooley K."/>
            <person name="Dooley E."/>
            <person name="Doricent M."/>
            <person name="Dorje P."/>
            <person name="Dorjee K."/>
            <person name="Dupes A."/>
            <person name="Elong R."/>
            <person name="Falk J."/>
            <person name="Farina A."/>
            <person name="Faro S."/>
            <person name="Ferguson D."/>
            <person name="Fisher S."/>
            <person name="Foley C.D."/>
            <person name="Franke A."/>
            <person name="Friedrich D."/>
            <person name="Gadbois L."/>
            <person name="Gearin G."/>
            <person name="Gearin C.R."/>
            <person name="Giannoukos G."/>
            <person name="Goode T."/>
            <person name="Graham J."/>
            <person name="Grandbois E."/>
            <person name="Grewal S."/>
            <person name="Gyaltsen K."/>
            <person name="Hafez N."/>
            <person name="Hagos B."/>
            <person name="Hall J."/>
            <person name="Henson C."/>
            <person name="Hollinger A."/>
            <person name="Honan T."/>
            <person name="Huard M.D."/>
            <person name="Hughes L."/>
            <person name="Hurhula B."/>
            <person name="Husby M.E."/>
            <person name="Kamat A."/>
            <person name="Kanga B."/>
            <person name="Kashin S."/>
            <person name="Khazanovich D."/>
            <person name="Kisner P."/>
            <person name="Lance K."/>
            <person name="Lara M."/>
            <person name="Lee W."/>
            <person name="Lennon N."/>
            <person name="Letendre F."/>
            <person name="LeVine R."/>
            <person name="Lipovsky A."/>
            <person name="Liu X."/>
            <person name="Liu J."/>
            <person name="Liu S."/>
            <person name="Lokyitsang T."/>
            <person name="Lokyitsang Y."/>
            <person name="Lubonja R."/>
            <person name="Lui A."/>
            <person name="MacDonald P."/>
            <person name="Magnisalis V."/>
            <person name="Maru K."/>
            <person name="Matthews C."/>
            <person name="McCusker W."/>
            <person name="McDonough S."/>
            <person name="Mehta T."/>
            <person name="Meldrim J."/>
            <person name="Meneus L."/>
            <person name="Mihai O."/>
            <person name="Mihalev A."/>
            <person name="Mihova T."/>
            <person name="Mittelman R."/>
            <person name="Mlenga V."/>
            <person name="Montmayeur A."/>
            <person name="Mulrain L."/>
            <person name="Navidi A."/>
            <person name="Naylor J."/>
            <person name="Negash T."/>
            <person name="Nguyen T."/>
            <person name="Nguyen N."/>
            <person name="Nicol R."/>
            <person name="Norbu C."/>
            <person name="Norbu N."/>
            <person name="Novod N."/>
            <person name="O'Neill B."/>
            <person name="Osman S."/>
            <person name="Markiewicz E."/>
            <person name="Oyono O.L."/>
            <person name="Patti C."/>
            <person name="Phunkhang P."/>
            <person name="Pierre F."/>
            <person name="Priest M."/>
            <person name="Raghuraman S."/>
            <person name="Rege F."/>
            <person name="Reyes R."/>
            <person name="Rise C."/>
            <person name="Rogov P."/>
            <person name="Ross K."/>
            <person name="Ryan E."/>
            <person name="Settipalli S."/>
            <person name="Shea T."/>
            <person name="Sherpa N."/>
            <person name="Shi L."/>
            <person name="Shih D."/>
            <person name="Sparrow T."/>
            <person name="Spaulding J."/>
            <person name="Stalker J."/>
            <person name="Stange-Thomann N."/>
            <person name="Stavropoulos S."/>
            <person name="Stone C."/>
            <person name="Strader C."/>
            <person name="Tesfaye S."/>
            <person name="Thomson T."/>
            <person name="Thoulutsang Y."/>
            <person name="Thoulutsang D."/>
            <person name="Topham K."/>
            <person name="Topping I."/>
            <person name="Tsamla T."/>
            <person name="Vassiliev H."/>
            <person name="Vo A."/>
            <person name="Wangchuk T."/>
            <person name="Wangdi T."/>
            <person name="Weiand M."/>
            <person name="Wilkinson J."/>
            <person name="Wilson A."/>
            <person name="Yadav S."/>
            <person name="Young G."/>
            <person name="Yu Q."/>
            <person name="Zembek L."/>
            <person name="Zhong D."/>
            <person name="Zimmer A."/>
            <person name="Zwirko Z."/>
            <person name="Jaffe D.B."/>
            <person name="Alvarez P."/>
            <person name="Brockman W."/>
            <person name="Butler J."/>
            <person name="Chin C."/>
            <person name="Gnerre S."/>
            <person name="Grabherr M."/>
            <person name="Kleber M."/>
            <person name="Mauceli E."/>
            <person name="MacCallum I."/>
        </authorList>
    </citation>
    <scope>NUCLEOTIDE SEQUENCE [LARGE SCALE GENOMIC DNA]</scope>
    <source>
        <strain evidence="15">MSH-3 / Tucson 14011-0111.49</strain>
    </source>
</reference>
<dbReference type="OrthoDB" id="59470at2759"/>
<feature type="signal peptide" evidence="11">
    <location>
        <begin position="1"/>
        <end position="21"/>
    </location>
</feature>
<dbReference type="FunFam" id="1.20.120.310:FF:000001">
    <property type="entry name" value="Sulfhydryl oxidase"/>
    <property type="match status" value="1"/>
</dbReference>
<gene>
    <name evidence="14" type="primary">Dper\GL20935</name>
    <name evidence="14" type="ORF">Dper_GL20935</name>
</gene>
<dbReference type="Pfam" id="PF04777">
    <property type="entry name" value="Evr1_Alr"/>
    <property type="match status" value="1"/>
</dbReference>
<dbReference type="Pfam" id="PF00085">
    <property type="entry name" value="Thioredoxin"/>
    <property type="match status" value="1"/>
</dbReference>
<keyword evidence="3 10" id="KW-0285">Flavoprotein</keyword>
<dbReference type="GO" id="GO:0000139">
    <property type="term" value="C:Golgi membrane"/>
    <property type="evidence" value="ECO:0007669"/>
    <property type="project" value="TreeGrafter"/>
</dbReference>
<dbReference type="InterPro" id="IPR036774">
    <property type="entry name" value="ERV/ALR_sulphydryl_oxid_sf"/>
</dbReference>
<dbReference type="AlphaFoldDB" id="B4H981"/>
<dbReference type="PROSITE" id="PS51352">
    <property type="entry name" value="THIOREDOXIN_2"/>
    <property type="match status" value="1"/>
</dbReference>
<sequence>MIETLPVIIWLLILATPKANALAGEPSLYNEADNVINADTDTLLPYLRTTPNGKLVQFLNIFCGHCRRFAPIFKAVARELYKWKRVLSIYAVDCAQARNVEVCRDFQILQTPTLRYFPPAFSGGGIGINIPTLSPTKIIDLLAGHLAKDINTSLLRFEPLTPDNNVNTTLADHKGPGHTEEYIALVLQPKGSNIGRDTILELLPYPAVAVRIVDDSRIFSNLGLAPHDQKLAIMDLAGNIHALKTVQESSQAYAAGIAEYLAQMGRTPLPPLSTTRAPHISRIRYKEKQQILSTVLRNPHMIYKADVEQAIDILLHIELPKAGLIEGNNLTALRNIISVLRHHNPLNKEGKLLLTGIHDSLITQKRLTGGEFADLVKSKEKELEEDVFKAKRFVGCTASRPFLRGFTCSLWTLFHYLTVAAAKPPNYLAAGSVLSAMHGFAKHFFGCTDCAQHFLAMAARRHIESVTDHDSEILWLWEAHNEVNNRLAGDTTEDPMFPKIQFPRKKDCPSCKNEKWNQSEVLKYLKNIYDTQNLSDYGYNEL</sequence>
<dbReference type="Proteomes" id="UP000008744">
    <property type="component" value="Unassembled WGS sequence"/>
</dbReference>
<evidence type="ECO:0000256" key="9">
    <source>
        <dbReference type="ARBA" id="ARBA00048864"/>
    </source>
</evidence>
<dbReference type="InterPro" id="IPR013766">
    <property type="entry name" value="Thioredoxin_domain"/>
</dbReference>
<dbReference type="InterPro" id="IPR036249">
    <property type="entry name" value="Thioredoxin-like_sf"/>
</dbReference>
<evidence type="ECO:0000256" key="1">
    <source>
        <dbReference type="ARBA" id="ARBA00001974"/>
    </source>
</evidence>
<keyword evidence="7" id="KW-1015">Disulfide bond</keyword>
<evidence type="ECO:0000259" key="13">
    <source>
        <dbReference type="PROSITE" id="PS51352"/>
    </source>
</evidence>
<keyword evidence="15" id="KW-1185">Reference proteome</keyword>
<organism evidence="15">
    <name type="scientific">Drosophila persimilis</name>
    <name type="common">Fruit fly</name>
    <dbReference type="NCBI Taxonomy" id="7234"/>
    <lineage>
        <taxon>Eukaryota</taxon>
        <taxon>Metazoa</taxon>
        <taxon>Ecdysozoa</taxon>
        <taxon>Arthropoda</taxon>
        <taxon>Hexapoda</taxon>
        <taxon>Insecta</taxon>
        <taxon>Pterygota</taxon>
        <taxon>Neoptera</taxon>
        <taxon>Endopterygota</taxon>
        <taxon>Diptera</taxon>
        <taxon>Brachycera</taxon>
        <taxon>Muscomorpha</taxon>
        <taxon>Ephydroidea</taxon>
        <taxon>Drosophilidae</taxon>
        <taxon>Drosophila</taxon>
        <taxon>Sophophora</taxon>
    </lineage>
</organism>
<dbReference type="OMA" id="ISRIRYK"/>
<dbReference type="GO" id="GO:0005615">
    <property type="term" value="C:extracellular space"/>
    <property type="evidence" value="ECO:0007669"/>
    <property type="project" value="TreeGrafter"/>
</dbReference>
<dbReference type="InterPro" id="IPR040986">
    <property type="entry name" value="QSOX_FAD-bd_dom"/>
</dbReference>
<dbReference type="eggNOG" id="KOG1731">
    <property type="taxonomic scope" value="Eukaryota"/>
</dbReference>
<dbReference type="EC" id="1.8.3.2" evidence="10"/>